<dbReference type="PANTHER" id="PTHR12111:SF2">
    <property type="entry name" value="SPLICING FACTOR YJU2B-RELATED"/>
    <property type="match status" value="1"/>
</dbReference>
<dbReference type="PANTHER" id="PTHR12111">
    <property type="entry name" value="SPLICING FACTOR YJU2"/>
    <property type="match status" value="1"/>
</dbReference>
<protein>
    <recommendedName>
        <fullName evidence="4">Coiled-coil domain-containing protein 130</fullName>
    </recommendedName>
</protein>
<reference evidence="3" key="1">
    <citation type="submission" date="2021-01" db="EMBL/GenBank/DDBJ databases">
        <authorList>
            <person name="Corre E."/>
            <person name="Pelletier E."/>
            <person name="Niang G."/>
            <person name="Scheremetjew M."/>
            <person name="Finn R."/>
            <person name="Kale V."/>
            <person name="Holt S."/>
            <person name="Cochrane G."/>
            <person name="Meng A."/>
            <person name="Brown T."/>
            <person name="Cohen L."/>
        </authorList>
    </citation>
    <scope>NUCLEOTIDE SEQUENCE</scope>
    <source>
        <strain evidence="3">GSBS06</strain>
    </source>
</reference>
<evidence type="ECO:0008006" key="4">
    <source>
        <dbReference type="Google" id="ProtNLM"/>
    </source>
</evidence>
<name>A0A7S3PEB4_9STRA</name>
<comment type="similarity">
    <text evidence="1">Belongs to the CWC16 family.</text>
</comment>
<organism evidence="3">
    <name type="scientific">Aplanochytrium stocchinoi</name>
    <dbReference type="NCBI Taxonomy" id="215587"/>
    <lineage>
        <taxon>Eukaryota</taxon>
        <taxon>Sar</taxon>
        <taxon>Stramenopiles</taxon>
        <taxon>Bigyra</taxon>
        <taxon>Labyrinthulomycetes</taxon>
        <taxon>Thraustochytrida</taxon>
        <taxon>Thraustochytriidae</taxon>
        <taxon>Aplanochytrium</taxon>
    </lineage>
</organism>
<dbReference type="GO" id="GO:0071014">
    <property type="term" value="C:post-mRNA release spliceosomal complex"/>
    <property type="evidence" value="ECO:0007669"/>
    <property type="project" value="TreeGrafter"/>
</dbReference>
<evidence type="ECO:0000256" key="1">
    <source>
        <dbReference type="ARBA" id="ARBA00005595"/>
    </source>
</evidence>
<accession>A0A7S3PEB4</accession>
<dbReference type="GO" id="GO:0005684">
    <property type="term" value="C:U2-type spliceosomal complex"/>
    <property type="evidence" value="ECO:0007669"/>
    <property type="project" value="TreeGrafter"/>
</dbReference>
<dbReference type="InterPro" id="IPR007590">
    <property type="entry name" value="Saf4/Yju2"/>
</dbReference>
<proteinExistence type="inferred from homology"/>
<evidence type="ECO:0000256" key="2">
    <source>
        <dbReference type="SAM" id="MobiDB-lite"/>
    </source>
</evidence>
<feature type="region of interest" description="Disordered" evidence="2">
    <location>
        <begin position="1"/>
        <end position="30"/>
    </location>
</feature>
<sequence>MSSLAAAQADGFYHPPEYDPRRHGGLSKYNGSTGSNQWEKRGIVRFELPYNAWCLGCKRAIGQGTRYNAKKEKAGKYFTTQIWEFHTKCATCPQKFVIRTDPKNADYEFVSGLKRIDSQPSAESAETIALLDDKTKERLETDPLFSLEYTEGNKIKAARHAKQIVQLQALNDATKRDDFKMNRALRAKARDERKRVQKLQQEGKQLGLPFSLVPEDADSVSNAKKAISSRSKVRKISDVFQYNELGKGMKEMKEVDTAVQIKIRRRKKRKKQKTRDQVSSSLVLLSEVYKEI</sequence>
<dbReference type="GO" id="GO:0000398">
    <property type="term" value="P:mRNA splicing, via spliceosome"/>
    <property type="evidence" value="ECO:0007669"/>
    <property type="project" value="InterPro"/>
</dbReference>
<dbReference type="Pfam" id="PF04502">
    <property type="entry name" value="Saf4_Yju2"/>
    <property type="match status" value="1"/>
</dbReference>
<evidence type="ECO:0000313" key="3">
    <source>
        <dbReference type="EMBL" id="CAE0430359.1"/>
    </source>
</evidence>
<dbReference type="AlphaFoldDB" id="A0A7S3PEB4"/>
<dbReference type="EMBL" id="HBIN01001231">
    <property type="protein sequence ID" value="CAE0430359.1"/>
    <property type="molecule type" value="Transcribed_RNA"/>
</dbReference>
<gene>
    <name evidence="3" type="ORF">ASTO00021_LOCUS687</name>
</gene>